<comment type="catalytic activity">
    <reaction evidence="13">
        <text>L-seryl-[protein] + ATP = O-phospho-L-seryl-[protein] + ADP + H(+)</text>
        <dbReference type="Rhea" id="RHEA:17989"/>
        <dbReference type="Rhea" id="RHEA-COMP:9863"/>
        <dbReference type="Rhea" id="RHEA-COMP:11604"/>
        <dbReference type="ChEBI" id="CHEBI:15378"/>
        <dbReference type="ChEBI" id="CHEBI:29999"/>
        <dbReference type="ChEBI" id="CHEBI:30616"/>
        <dbReference type="ChEBI" id="CHEBI:83421"/>
        <dbReference type="ChEBI" id="CHEBI:456216"/>
        <dbReference type="EC" id="2.7.11.1"/>
    </reaction>
</comment>
<dbReference type="PANTHER" id="PTHR24348:SF22">
    <property type="entry name" value="NON-SPECIFIC SERINE_THREONINE PROTEIN KINASE"/>
    <property type="match status" value="1"/>
</dbReference>
<evidence type="ECO:0000256" key="10">
    <source>
        <dbReference type="ARBA" id="ARBA00023006"/>
    </source>
</evidence>
<dbReference type="SUPFAM" id="SSF48452">
    <property type="entry name" value="TPR-like"/>
    <property type="match status" value="2"/>
</dbReference>
<dbReference type="Gene3D" id="1.10.510.10">
    <property type="entry name" value="Transferase(Phosphotransferase) domain 1"/>
    <property type="match status" value="1"/>
</dbReference>
<protein>
    <recommendedName>
        <fullName evidence="3">Serine/threonine-protein kinase ATG1</fullName>
        <ecNumber evidence="2">2.7.11.1</ecNumber>
    </recommendedName>
    <alternativeName>
        <fullName evidence="11">Autophagy-related protein 1</fullName>
    </alternativeName>
    <alternativeName>
        <fullName evidence="4">Serine/threonine-protein kinase atg1</fullName>
    </alternativeName>
</protein>
<dbReference type="PROSITE" id="PS00108">
    <property type="entry name" value="PROTEIN_KINASE_ST"/>
    <property type="match status" value="1"/>
</dbReference>
<evidence type="ECO:0000256" key="3">
    <source>
        <dbReference type="ARBA" id="ARBA00018572"/>
    </source>
</evidence>
<evidence type="ECO:0000256" key="11">
    <source>
        <dbReference type="ARBA" id="ARBA00030237"/>
    </source>
</evidence>
<name>A0ABR4IN43_9EURO</name>
<dbReference type="SMART" id="SM00220">
    <property type="entry name" value="S_TKc"/>
    <property type="match status" value="1"/>
</dbReference>
<dbReference type="Pfam" id="PF13424">
    <property type="entry name" value="TPR_12"/>
    <property type="match status" value="1"/>
</dbReference>
<proteinExistence type="predicted"/>
<feature type="region of interest" description="Disordered" evidence="14">
    <location>
        <begin position="350"/>
        <end position="404"/>
    </location>
</feature>
<evidence type="ECO:0000256" key="14">
    <source>
        <dbReference type="SAM" id="MobiDB-lite"/>
    </source>
</evidence>
<feature type="domain" description="Protein kinase" evidence="15">
    <location>
        <begin position="46"/>
        <end position="313"/>
    </location>
</feature>
<dbReference type="EMBL" id="JBFXLS010000017">
    <property type="protein sequence ID" value="KAL2829191.1"/>
    <property type="molecule type" value="Genomic_DNA"/>
</dbReference>
<sequence length="710" mass="81647">MATIPELVSDSKLNVRFFSDYVSHEVFDPILAPRGRVRRRMKEEKWRRDKCIGRGCYGTVWLERCLGDSKTKVRAVKTVPRTSHSSDNIDYTRELEAMVKFSQKKYAGFFVTLLGWFEDRSSVYMAMEYFDEGDLQMHLSQPLPEMEARQILHQVLEGVEHLHDNGFAHRDLKPANIFVVQRGPEWWVKIGDFGVSKRVKDGSTVFSTLAGTLGYLAPEILQAELGGDTAQLEYTHMVDMWSLGAMAHCILTRSLPFRGLHELSIYARKGHFPDSLLVAHGTSLESHDFIRALMAPKPADRLPAKDALQHDWVSSHFQRPTSLNQEEQTDDNERALRDLPNLEHLSLESSNASRSWGALDKSTLRPRDIQKRSSDSTQQKLKRAEKAESDAPSTFPPQATRSYQMTIRRNKLREPENAIHNQNRGDAPIGPERDRLNSMHSLGMEKLDNEQFSDAEEMLRKAYIGRGALYGFMAEDTLKSMWLLSDCLTNQAKYDEAEHMLRKAYARLEELLGLRYQRTYTTMCCLFYCLFLQGKSKEAERLVREVYELRKSKLGLPEEWVVDVLFMLGGSSYDQGKYSDAERFWEKAYEQAKKTNGPLHESTFEAMNLVGKSRLRQKDFLGAETILHQAYEGRRETCGHLHEGTLQTLEFLAQVFWENGKFTEAIRASQEAYEGQEKTLGPTHKHTISSQRQLEHYLSTQRRHSAKQGR</sequence>
<organism evidence="16 17">
    <name type="scientific">Aspergillus cavernicola</name>
    <dbReference type="NCBI Taxonomy" id="176166"/>
    <lineage>
        <taxon>Eukaryota</taxon>
        <taxon>Fungi</taxon>
        <taxon>Dikarya</taxon>
        <taxon>Ascomycota</taxon>
        <taxon>Pezizomycotina</taxon>
        <taxon>Eurotiomycetes</taxon>
        <taxon>Eurotiomycetidae</taxon>
        <taxon>Eurotiales</taxon>
        <taxon>Aspergillaceae</taxon>
        <taxon>Aspergillus</taxon>
        <taxon>Aspergillus subgen. Nidulantes</taxon>
    </lineage>
</organism>
<dbReference type="InterPro" id="IPR011009">
    <property type="entry name" value="Kinase-like_dom_sf"/>
</dbReference>
<feature type="compositionally biased region" description="Basic residues" evidence="14">
    <location>
        <begin position="701"/>
        <end position="710"/>
    </location>
</feature>
<evidence type="ECO:0000256" key="9">
    <source>
        <dbReference type="ARBA" id="ARBA00022840"/>
    </source>
</evidence>
<dbReference type="InterPro" id="IPR011990">
    <property type="entry name" value="TPR-like_helical_dom_sf"/>
</dbReference>
<evidence type="ECO:0000313" key="16">
    <source>
        <dbReference type="EMBL" id="KAL2829191.1"/>
    </source>
</evidence>
<keyword evidence="9" id="KW-0067">ATP-binding</keyword>
<dbReference type="SUPFAM" id="SSF56112">
    <property type="entry name" value="Protein kinase-like (PK-like)"/>
    <property type="match status" value="1"/>
</dbReference>
<keyword evidence="17" id="KW-1185">Reference proteome</keyword>
<gene>
    <name evidence="16" type="ORF">BDW59DRAFT_159183</name>
</gene>
<dbReference type="Proteomes" id="UP001610335">
    <property type="component" value="Unassembled WGS sequence"/>
</dbReference>
<dbReference type="PROSITE" id="PS50011">
    <property type="entry name" value="PROTEIN_KINASE_DOM"/>
    <property type="match status" value="1"/>
</dbReference>
<dbReference type="EC" id="2.7.11.1" evidence="2"/>
<dbReference type="Pfam" id="PF00069">
    <property type="entry name" value="Pkinase"/>
    <property type="match status" value="1"/>
</dbReference>
<feature type="compositionally biased region" description="Basic and acidic residues" evidence="14">
    <location>
        <begin position="362"/>
        <end position="374"/>
    </location>
</feature>
<dbReference type="Pfam" id="PF13374">
    <property type="entry name" value="TPR_10"/>
    <property type="match status" value="1"/>
</dbReference>
<evidence type="ECO:0000256" key="2">
    <source>
        <dbReference type="ARBA" id="ARBA00012513"/>
    </source>
</evidence>
<evidence type="ECO:0000256" key="1">
    <source>
        <dbReference type="ARBA" id="ARBA00004623"/>
    </source>
</evidence>
<evidence type="ECO:0000256" key="5">
    <source>
        <dbReference type="ARBA" id="ARBA00022527"/>
    </source>
</evidence>
<keyword evidence="5" id="KW-0723">Serine/threonine-protein kinase</keyword>
<dbReference type="Gene3D" id="1.25.40.10">
    <property type="entry name" value="Tetratricopeptide repeat domain"/>
    <property type="match status" value="2"/>
</dbReference>
<dbReference type="InterPro" id="IPR045269">
    <property type="entry name" value="Atg1-like"/>
</dbReference>
<evidence type="ECO:0000256" key="7">
    <source>
        <dbReference type="ARBA" id="ARBA00022741"/>
    </source>
</evidence>
<evidence type="ECO:0000256" key="6">
    <source>
        <dbReference type="ARBA" id="ARBA00022679"/>
    </source>
</evidence>
<dbReference type="InterPro" id="IPR000719">
    <property type="entry name" value="Prot_kinase_dom"/>
</dbReference>
<comment type="caution">
    <text evidence="16">The sequence shown here is derived from an EMBL/GenBank/DDBJ whole genome shotgun (WGS) entry which is preliminary data.</text>
</comment>
<evidence type="ECO:0000256" key="12">
    <source>
        <dbReference type="ARBA" id="ARBA00047899"/>
    </source>
</evidence>
<accession>A0ABR4IN43</accession>
<keyword evidence="8" id="KW-0418">Kinase</keyword>
<keyword evidence="7" id="KW-0547">Nucleotide-binding</keyword>
<evidence type="ECO:0000256" key="8">
    <source>
        <dbReference type="ARBA" id="ARBA00022777"/>
    </source>
</evidence>
<evidence type="ECO:0000256" key="4">
    <source>
        <dbReference type="ARBA" id="ARBA00019599"/>
    </source>
</evidence>
<evidence type="ECO:0000259" key="15">
    <source>
        <dbReference type="PROSITE" id="PS50011"/>
    </source>
</evidence>
<evidence type="ECO:0000313" key="17">
    <source>
        <dbReference type="Proteomes" id="UP001610335"/>
    </source>
</evidence>
<comment type="subcellular location">
    <subcellularLocation>
        <location evidence="1">Preautophagosomal structure membrane</location>
        <topology evidence="1">Peripheral membrane protein</topology>
    </subcellularLocation>
</comment>
<dbReference type="PANTHER" id="PTHR24348">
    <property type="entry name" value="SERINE/THREONINE-PROTEIN KINASE UNC-51-RELATED"/>
    <property type="match status" value="1"/>
</dbReference>
<keyword evidence="6" id="KW-0808">Transferase</keyword>
<evidence type="ECO:0000256" key="13">
    <source>
        <dbReference type="ARBA" id="ARBA00048679"/>
    </source>
</evidence>
<reference evidence="16 17" key="1">
    <citation type="submission" date="2024-07" db="EMBL/GenBank/DDBJ databases">
        <title>Section-level genome sequencing and comparative genomics of Aspergillus sections Usti and Cavernicolus.</title>
        <authorList>
            <consortium name="Lawrence Berkeley National Laboratory"/>
            <person name="Nybo J.L."/>
            <person name="Vesth T.C."/>
            <person name="Theobald S."/>
            <person name="Frisvad J.C."/>
            <person name="Larsen T.O."/>
            <person name="Kjaerboelling I."/>
            <person name="Rothschild-Mancinelli K."/>
            <person name="Lyhne E.K."/>
            <person name="Kogle M.E."/>
            <person name="Barry K."/>
            <person name="Clum A."/>
            <person name="Na H."/>
            <person name="Ledsgaard L."/>
            <person name="Lin J."/>
            <person name="Lipzen A."/>
            <person name="Kuo A."/>
            <person name="Riley R."/>
            <person name="Mondo S."/>
            <person name="LaButti K."/>
            <person name="Haridas S."/>
            <person name="Pangalinan J."/>
            <person name="Salamov A.A."/>
            <person name="Simmons B.A."/>
            <person name="Magnuson J.K."/>
            <person name="Chen J."/>
            <person name="Drula E."/>
            <person name="Henrissat B."/>
            <person name="Wiebenga A."/>
            <person name="Lubbers R.J."/>
            <person name="Gomes A.C."/>
            <person name="Makela M.R."/>
            <person name="Stajich J."/>
            <person name="Grigoriev I.V."/>
            <person name="Mortensen U.H."/>
            <person name="De vries R.P."/>
            <person name="Baker S.E."/>
            <person name="Andersen M.R."/>
        </authorList>
    </citation>
    <scope>NUCLEOTIDE SEQUENCE [LARGE SCALE GENOMIC DNA]</scope>
    <source>
        <strain evidence="16 17">CBS 600.67</strain>
    </source>
</reference>
<feature type="region of interest" description="Disordered" evidence="14">
    <location>
        <begin position="675"/>
        <end position="710"/>
    </location>
</feature>
<keyword evidence="10" id="KW-0072">Autophagy</keyword>
<dbReference type="InterPro" id="IPR008271">
    <property type="entry name" value="Ser/Thr_kinase_AS"/>
</dbReference>
<comment type="catalytic activity">
    <reaction evidence="12">
        <text>L-threonyl-[protein] + ATP = O-phospho-L-threonyl-[protein] + ADP + H(+)</text>
        <dbReference type="Rhea" id="RHEA:46608"/>
        <dbReference type="Rhea" id="RHEA-COMP:11060"/>
        <dbReference type="Rhea" id="RHEA-COMP:11605"/>
        <dbReference type="ChEBI" id="CHEBI:15378"/>
        <dbReference type="ChEBI" id="CHEBI:30013"/>
        <dbReference type="ChEBI" id="CHEBI:30616"/>
        <dbReference type="ChEBI" id="CHEBI:61977"/>
        <dbReference type="ChEBI" id="CHEBI:456216"/>
        <dbReference type="EC" id="2.7.11.1"/>
    </reaction>
</comment>